<evidence type="ECO:0000313" key="3">
    <source>
        <dbReference type="Proteomes" id="UP000664857"/>
    </source>
</evidence>
<dbReference type="Proteomes" id="UP000664857">
    <property type="component" value="Unassembled WGS sequence"/>
</dbReference>
<reference evidence="2 3" key="1">
    <citation type="submission" date="2021-03" db="EMBL/GenBank/DDBJ databases">
        <title>Enterococcal diversity collection.</title>
        <authorList>
            <person name="Gilmore M.S."/>
            <person name="Schwartzman J."/>
            <person name="Van Tyne D."/>
            <person name="Martin M."/>
            <person name="Earl A.M."/>
            <person name="Manson A.L."/>
            <person name="Straub T."/>
            <person name="Salamzade R."/>
            <person name="Saavedra J."/>
            <person name="Lebreton F."/>
            <person name="Prichula J."/>
            <person name="Schaufler K."/>
            <person name="Gaca A."/>
            <person name="Sgardioli B."/>
            <person name="Wagenaar J."/>
            <person name="Strong T."/>
        </authorList>
    </citation>
    <scope>NUCLEOTIDE SEQUENCE [LARGE SCALE GENOMIC DNA]</scope>
    <source>
        <strain evidence="2 3">DIV0080</strain>
    </source>
</reference>
<accession>A0ABS3HQI0</accession>
<organism evidence="2 3">
    <name type="scientific">Candidatus Vagococcus giribetii</name>
    <dbReference type="NCBI Taxonomy" id="2230876"/>
    <lineage>
        <taxon>Bacteria</taxon>
        <taxon>Bacillati</taxon>
        <taxon>Bacillota</taxon>
        <taxon>Bacilli</taxon>
        <taxon>Lactobacillales</taxon>
        <taxon>Enterococcaceae</taxon>
        <taxon>Vagococcus</taxon>
    </lineage>
</organism>
<evidence type="ECO:0000313" key="2">
    <source>
        <dbReference type="EMBL" id="MBO0476007.1"/>
    </source>
</evidence>
<keyword evidence="3" id="KW-1185">Reference proteome</keyword>
<comment type="caution">
    <text evidence="2">The sequence shown here is derived from an EMBL/GenBank/DDBJ whole genome shotgun (WGS) entry which is preliminary data.</text>
</comment>
<dbReference type="RefSeq" id="WP_206964864.1">
    <property type="nucleotide sequence ID" value="NZ_JAFLVX010000009.1"/>
</dbReference>
<protein>
    <submittedName>
        <fullName evidence="2">Zinc ribbon domain-containing protein</fullName>
    </submittedName>
</protein>
<feature type="domain" description="Putative zinc ribbon" evidence="1">
    <location>
        <begin position="7"/>
        <end position="90"/>
    </location>
</feature>
<sequence length="92" mass="10790">MKEKIIYCGSCGKPMKLKEDFGSELDGSASNEYCNLCYQDGAWTEPDISFEDFYDKSYEGFLASDMNKVQKFFLKKMYTKKFVSNLKRWKTN</sequence>
<gene>
    <name evidence="2" type="ORF">DOK76_02925</name>
</gene>
<evidence type="ECO:0000259" key="1">
    <source>
        <dbReference type="Pfam" id="PF12674"/>
    </source>
</evidence>
<dbReference type="Pfam" id="PF12674">
    <property type="entry name" value="Zn_ribbon_2"/>
    <property type="match status" value="1"/>
</dbReference>
<dbReference type="EMBL" id="JAFLVX010000009">
    <property type="protein sequence ID" value="MBO0476007.1"/>
    <property type="molecule type" value="Genomic_DNA"/>
</dbReference>
<name>A0ABS3HQI0_9ENTE</name>
<dbReference type="InterPro" id="IPR025868">
    <property type="entry name" value="Zn_ribbon_dom_put"/>
</dbReference>
<proteinExistence type="predicted"/>